<dbReference type="Proteomes" id="UP000309788">
    <property type="component" value="Unassembled WGS sequence"/>
</dbReference>
<sequence>MLRLFLIAASGIILVVGLSSNLQRQIFEWGLIPDQYRFGDLYNVSNLKKFKETDMQQNSQLTEADKPAKRFDHVDLYTIGDSFTPMDTSFYAGRNNYHIWLGVNVDTARLHPDRKSILVIEIIERTIQERLKSDYRKLYINMGFQFENKPATNKPAEKTDPASFWWDQFGHQINQRLEFLLFNSEPFLKIKELKAGIMLSWFNRTHTGSLVSANREYIFYDVEANPKSVLSPFAAVGPASVDTVVTNMNAIRDYYKNAGFDEVYFCLLPNKVTVCEPDRSVYNNQITRIEQHPALKAPFLSLHREIRRHPEWFHKGDGHWNVHGKRLWLRHVNKLVEEWSVSKSAAIR</sequence>
<keyword evidence="2" id="KW-1185">Reference proteome</keyword>
<dbReference type="EMBL" id="VCEI01000021">
    <property type="protein sequence ID" value="TLU94843.1"/>
    <property type="molecule type" value="Genomic_DNA"/>
</dbReference>
<proteinExistence type="predicted"/>
<dbReference type="AlphaFoldDB" id="A0A5R9KFE4"/>
<evidence type="ECO:0000313" key="2">
    <source>
        <dbReference type="Proteomes" id="UP000309788"/>
    </source>
</evidence>
<protein>
    <submittedName>
        <fullName evidence="1">Uncharacterized protein</fullName>
    </submittedName>
</protein>
<dbReference type="RefSeq" id="WP_171036535.1">
    <property type="nucleotide sequence ID" value="NZ_VCEI01000021.1"/>
</dbReference>
<organism evidence="1 2">
    <name type="scientific">Dyadobacter sediminis</name>
    <dbReference type="NCBI Taxonomy" id="1493691"/>
    <lineage>
        <taxon>Bacteria</taxon>
        <taxon>Pseudomonadati</taxon>
        <taxon>Bacteroidota</taxon>
        <taxon>Cytophagia</taxon>
        <taxon>Cytophagales</taxon>
        <taxon>Spirosomataceae</taxon>
        <taxon>Dyadobacter</taxon>
    </lineage>
</organism>
<name>A0A5R9KFE4_9BACT</name>
<reference evidence="1 2" key="1">
    <citation type="submission" date="2019-05" db="EMBL/GenBank/DDBJ databases">
        <authorList>
            <person name="Qu J.-H."/>
        </authorList>
    </citation>
    <scope>NUCLEOTIDE SEQUENCE [LARGE SCALE GENOMIC DNA]</scope>
    <source>
        <strain evidence="1 2">Z12</strain>
    </source>
</reference>
<comment type="caution">
    <text evidence="1">The sequence shown here is derived from an EMBL/GenBank/DDBJ whole genome shotgun (WGS) entry which is preliminary data.</text>
</comment>
<evidence type="ECO:0000313" key="1">
    <source>
        <dbReference type="EMBL" id="TLU94843.1"/>
    </source>
</evidence>
<gene>
    <name evidence="1" type="ORF">FEM55_11545</name>
</gene>
<accession>A0A5R9KFE4</accession>